<evidence type="ECO:0000256" key="1">
    <source>
        <dbReference type="SAM" id="MobiDB-lite"/>
    </source>
</evidence>
<dbReference type="PANTHER" id="PTHR46472:SF1">
    <property type="entry name" value="NUCLEOREDOXIN"/>
    <property type="match status" value="1"/>
</dbReference>
<dbReference type="InterPro" id="IPR036249">
    <property type="entry name" value="Thioredoxin-like_sf"/>
</dbReference>
<dbReference type="InterPro" id="IPR013766">
    <property type="entry name" value="Thioredoxin_domain"/>
</dbReference>
<dbReference type="GO" id="GO:0030178">
    <property type="term" value="P:negative regulation of Wnt signaling pathway"/>
    <property type="evidence" value="ECO:0007669"/>
    <property type="project" value="TreeGrafter"/>
</dbReference>
<evidence type="ECO:0000259" key="2">
    <source>
        <dbReference type="PROSITE" id="PS51352"/>
    </source>
</evidence>
<dbReference type="Pfam" id="PF13905">
    <property type="entry name" value="Thioredoxin_8"/>
    <property type="match status" value="1"/>
</dbReference>
<evidence type="ECO:0000313" key="4">
    <source>
        <dbReference type="Proteomes" id="UP001497497"/>
    </source>
</evidence>
<feature type="region of interest" description="Disordered" evidence="1">
    <location>
        <begin position="183"/>
        <end position="290"/>
    </location>
</feature>
<dbReference type="Proteomes" id="UP001497497">
    <property type="component" value="Unassembled WGS sequence"/>
</dbReference>
<keyword evidence="4" id="KW-1185">Reference proteome</keyword>
<feature type="region of interest" description="Disordered" evidence="1">
    <location>
        <begin position="1"/>
        <end position="23"/>
    </location>
</feature>
<sequence length="290" mass="32534">MSKYLPFHGKKKQKGSDARIGSKRKTPLHPLERLLGESLRKSGDTRVSPVTFAVEEGKDGIIGLYFAANWCPPCKIFTSHLALMYDEVKKAGRKFEVVFVSFDYNQQSYEEYFAKMPWCAIDYTETDKREEVAEEFGIKGIPVLLFLDAATFKPTTLNGREIVMLDPRGEKFPWKKPWTPETVQKLSDATTVSSKMSRSESRSSGRTSTSVYTEETPVTLKKSQYSDTPRPSEAALAAKKHQVPPLSAQEEKGENSKSQSPTSHRSLKASHNSTRRKSDLNKPGSATNTK</sequence>
<dbReference type="EMBL" id="CAXITT010000072">
    <property type="protein sequence ID" value="CAL1530620.1"/>
    <property type="molecule type" value="Genomic_DNA"/>
</dbReference>
<feature type="domain" description="Thioredoxin" evidence="2">
    <location>
        <begin position="20"/>
        <end position="192"/>
    </location>
</feature>
<comment type="caution">
    <text evidence="3">The sequence shown here is derived from an EMBL/GenBank/DDBJ whole genome shotgun (WGS) entry which is preliminary data.</text>
</comment>
<dbReference type="Gene3D" id="3.40.30.10">
    <property type="entry name" value="Glutaredoxin"/>
    <property type="match status" value="1"/>
</dbReference>
<dbReference type="InterPro" id="IPR012336">
    <property type="entry name" value="Thioredoxin-like_fold"/>
</dbReference>
<name>A0AAV2HBD3_LYMST</name>
<dbReference type="GO" id="GO:0031397">
    <property type="term" value="P:negative regulation of protein ubiquitination"/>
    <property type="evidence" value="ECO:0007669"/>
    <property type="project" value="TreeGrafter"/>
</dbReference>
<proteinExistence type="predicted"/>
<feature type="compositionally biased region" description="Polar residues" evidence="1">
    <location>
        <begin position="256"/>
        <end position="272"/>
    </location>
</feature>
<dbReference type="SUPFAM" id="SSF52833">
    <property type="entry name" value="Thioredoxin-like"/>
    <property type="match status" value="1"/>
</dbReference>
<dbReference type="PROSITE" id="PS51352">
    <property type="entry name" value="THIOREDOXIN_2"/>
    <property type="match status" value="1"/>
</dbReference>
<protein>
    <recommendedName>
        <fullName evidence="2">Thioredoxin domain-containing protein</fullName>
    </recommendedName>
</protein>
<dbReference type="GO" id="GO:0005634">
    <property type="term" value="C:nucleus"/>
    <property type="evidence" value="ECO:0007669"/>
    <property type="project" value="TreeGrafter"/>
</dbReference>
<accession>A0AAV2HBD3</accession>
<gene>
    <name evidence="3" type="ORF">GSLYS_00004745001</name>
</gene>
<dbReference type="AlphaFoldDB" id="A0AAV2HBD3"/>
<evidence type="ECO:0000313" key="3">
    <source>
        <dbReference type="EMBL" id="CAL1530620.1"/>
    </source>
</evidence>
<reference evidence="3 4" key="1">
    <citation type="submission" date="2024-04" db="EMBL/GenBank/DDBJ databases">
        <authorList>
            <consortium name="Genoscope - CEA"/>
            <person name="William W."/>
        </authorList>
    </citation>
    <scope>NUCLEOTIDE SEQUENCE [LARGE SCALE GENOMIC DNA]</scope>
</reference>
<organism evidence="3 4">
    <name type="scientific">Lymnaea stagnalis</name>
    <name type="common">Great pond snail</name>
    <name type="synonym">Helix stagnalis</name>
    <dbReference type="NCBI Taxonomy" id="6523"/>
    <lineage>
        <taxon>Eukaryota</taxon>
        <taxon>Metazoa</taxon>
        <taxon>Spiralia</taxon>
        <taxon>Lophotrochozoa</taxon>
        <taxon>Mollusca</taxon>
        <taxon>Gastropoda</taxon>
        <taxon>Heterobranchia</taxon>
        <taxon>Euthyneura</taxon>
        <taxon>Panpulmonata</taxon>
        <taxon>Hygrophila</taxon>
        <taxon>Lymnaeoidea</taxon>
        <taxon>Lymnaeidae</taxon>
        <taxon>Lymnaea</taxon>
    </lineage>
</organism>
<dbReference type="GO" id="GO:0004791">
    <property type="term" value="F:thioredoxin-disulfide reductase (NADPH) activity"/>
    <property type="evidence" value="ECO:0007669"/>
    <property type="project" value="TreeGrafter"/>
</dbReference>
<dbReference type="PANTHER" id="PTHR46472">
    <property type="entry name" value="NUCLEOREDOXIN"/>
    <property type="match status" value="1"/>
</dbReference>